<dbReference type="SUPFAM" id="SSF48371">
    <property type="entry name" value="ARM repeat"/>
    <property type="match status" value="2"/>
</dbReference>
<dbReference type="FunFam" id="1.25.10.10:FF:000104">
    <property type="entry name" value="HOPM interactor 7"/>
    <property type="match status" value="1"/>
</dbReference>
<dbReference type="InterPro" id="IPR032691">
    <property type="entry name" value="Mon2/Sec7/BIG1-like_HUS"/>
</dbReference>
<sequence>MAGAAGGFVTRAFEAMLKECAANRGKFAALQQSIQSYLDSIKGATAEGAVITEALASAGRVLEGPQAELVLQPLRLAVETKHVKLVEPALDCLHKLIAYDHLEGDPGLEGGKNSPLFTDILNMVCGCVDNTSSDSTILQVLKVLLNAVASNKFRVHGEPLLGVIRVCYNIALNSKSPVNQATSKAMLTQMISIVSVSPASSVVKDTPSSSTKDSENGEISTDSQDEEKVTLGDALSMNRASEAPPTFVEELQNLAGGADIKGLEAVLDKAVELEDGKKVSRGIDLDTVNIIQRDALLLFRTLCKMSMKEESDEVAIKTRLLSLELLQGLLEGVSDAFTKNFHFIDSVKAYLSYALLRASVSSSPVVFQVKIENYFGVTVPIDCGEIGVFFPLIVLRSLDSSDSPLSQKASVLRMLEKVCKDTQMLADVFVNYDCDLEGPNLFERTVSALSRIAQGSQIADTNSIVSSQTVSVKGSSLQCLVSILKSLADWEQLRRDSSKQGSIVESHEEDASRSLTTDEAKSQEDGRNQFERAKAHKSTMEAAVSEFNRKPAKGIEYLLSYKLIENKPSSVAEFLKSTPSLNKVMIGEYLGQHEEFPLAVMHAYVDSMKFSGLKFDAAIREFLKGFRLPGEAQKIDRIMEKFAERYCADNPGLFKNADTAYVLAYAVIMLNTDAHNPMVWPKMSKSDFVRMNTVSDAEECAPKELLEEIYDSIVKEEIKMKDDLHDASKTNKRPETEERGRLVNILNLALPRLKSASDTKAESEKIIKQTQALFKNQGQKKGVFYVAQQVELVRPMLEAVGWPLLATFSVTMEEGDSKPRVVSCMDGFRAGIHLTRVLGMDTMRYAFLTSLVRFTFLHAPKEMRSKNVEALRTLLGLADTDMDALQDTWNAVLECVSRLEYITSNPSISATVMMGSNQISRDSVVQLLKELAGKPAEQIFVNSVKLPSDSIVEFFTALCGVSAEELKQTPARVFSLQKLVEISYYNMARIRLVWARIWSVLAQHFIAAGSHHEEKVAMYAIDSLRQLGMKYLERAELNNFTFQSDILKPFVILMRNSNNSKIRGLIVDCIVQLIKSKVGSIKSGWRCVFMIFTAAADDEDESIVESAFENVEQVILEHFDQVVGDCFMDCVNCLIGFANNKCTPRISLKAIALLRICEDRLAEGFIPGGAVKPVDVVPEANFDVTEHYWFPMLAGLSDLTLDSRSEVRHCALEVLFDLLNERGHKFSSPFWESIFHRVLFPIFDHVRHAGRDGLSSSGDDWLRDTSIHSLQLICNLFNTFYKEVSFMLPPLLSLLLECAKKTDQTVVSIALGALVHLIEVGGHQFSDGDWETLLKSIRDASYTTQPLELLNSLGFQKSNNQQLLSREAESNLHGSRGEVSISSNGEYIHTEANPQTSLENSEGLPSPSGRTQPAVSPRGQSIGQRIMGNMMDNLLVRSLTSKSKGRTDDIAPPSPVKAPDDDEAAKAEEEESPMMETVRSKCITQLLLLGAIDSIQVRSFHC</sequence>
<feature type="compositionally biased region" description="Basic and acidic residues" evidence="8">
    <location>
        <begin position="505"/>
        <end position="533"/>
    </location>
</feature>
<dbReference type="PANTHER" id="PTHR10663">
    <property type="entry name" value="GUANYL-NUCLEOTIDE EXCHANGE FACTOR"/>
    <property type="match status" value="1"/>
</dbReference>
<dbReference type="PROSITE" id="PS50190">
    <property type="entry name" value="SEC7"/>
    <property type="match status" value="1"/>
</dbReference>
<dbReference type="EMBL" id="LWDX02033209">
    <property type="protein sequence ID" value="OEL27108.1"/>
    <property type="molecule type" value="Genomic_DNA"/>
</dbReference>
<comment type="subcellular location">
    <subcellularLocation>
        <location evidence="2">Cytoplasm</location>
        <location evidence="2">Cytosol</location>
    </subcellularLocation>
    <subcellularLocation>
        <location evidence="1">Membrane</location>
        <topology evidence="1">Peripheral membrane protein</topology>
        <orientation evidence="1">Cytoplasmic side</orientation>
    </subcellularLocation>
</comment>
<evidence type="ECO:0000313" key="10">
    <source>
        <dbReference type="EMBL" id="OEL27108.1"/>
    </source>
</evidence>
<evidence type="ECO:0000259" key="9">
    <source>
        <dbReference type="PROSITE" id="PS50190"/>
    </source>
</evidence>
<dbReference type="SUPFAM" id="SSF48425">
    <property type="entry name" value="Sec7 domain"/>
    <property type="match status" value="1"/>
</dbReference>
<dbReference type="Pfam" id="PF12783">
    <property type="entry name" value="Sec7-like_HUS"/>
    <property type="match status" value="1"/>
</dbReference>
<evidence type="ECO:0000256" key="4">
    <source>
        <dbReference type="ARBA" id="ARBA00022490"/>
    </source>
</evidence>
<feature type="compositionally biased region" description="Polar residues" evidence="8">
    <location>
        <begin position="206"/>
        <end position="222"/>
    </location>
</feature>
<dbReference type="Pfam" id="PF09324">
    <property type="entry name" value="Sec7-like_HDS"/>
    <property type="match status" value="1"/>
</dbReference>
<dbReference type="InterPro" id="IPR032629">
    <property type="entry name" value="DCB_dom"/>
</dbReference>
<organism evidence="10 11">
    <name type="scientific">Dichanthelium oligosanthes</name>
    <dbReference type="NCBI Taxonomy" id="888268"/>
    <lineage>
        <taxon>Eukaryota</taxon>
        <taxon>Viridiplantae</taxon>
        <taxon>Streptophyta</taxon>
        <taxon>Embryophyta</taxon>
        <taxon>Tracheophyta</taxon>
        <taxon>Spermatophyta</taxon>
        <taxon>Magnoliopsida</taxon>
        <taxon>Liliopsida</taxon>
        <taxon>Poales</taxon>
        <taxon>Poaceae</taxon>
        <taxon>PACMAD clade</taxon>
        <taxon>Panicoideae</taxon>
        <taxon>Panicodae</taxon>
        <taxon>Paniceae</taxon>
        <taxon>Dichantheliinae</taxon>
        <taxon>Dichanthelium</taxon>
    </lineage>
</organism>
<dbReference type="GO" id="GO:0005829">
    <property type="term" value="C:cytosol"/>
    <property type="evidence" value="ECO:0007669"/>
    <property type="project" value="UniProtKB-SubCell"/>
</dbReference>
<feature type="non-terminal residue" evidence="10">
    <location>
        <position position="1502"/>
    </location>
</feature>
<dbReference type="InterPro" id="IPR011989">
    <property type="entry name" value="ARM-like"/>
</dbReference>
<feature type="domain" description="SEC7" evidence="9">
    <location>
        <begin position="529"/>
        <end position="716"/>
    </location>
</feature>
<dbReference type="PANTHER" id="PTHR10663:SF312">
    <property type="entry name" value="BREFELDIN A-INHIBITED GUANINE NUCLEOTIDE-EXCHANGE PROTEIN 5"/>
    <property type="match status" value="1"/>
</dbReference>
<evidence type="ECO:0000256" key="8">
    <source>
        <dbReference type="SAM" id="MobiDB-lite"/>
    </source>
</evidence>
<keyword evidence="6" id="KW-0653">Protein transport</keyword>
<dbReference type="Proteomes" id="UP000095767">
    <property type="component" value="Unassembled WGS sequence"/>
</dbReference>
<dbReference type="CDD" id="cd00171">
    <property type="entry name" value="Sec7"/>
    <property type="match status" value="1"/>
</dbReference>
<evidence type="ECO:0000256" key="1">
    <source>
        <dbReference type="ARBA" id="ARBA00004287"/>
    </source>
</evidence>
<dbReference type="InterPro" id="IPR023394">
    <property type="entry name" value="Sec7_C_sf"/>
</dbReference>
<feature type="region of interest" description="Disordered" evidence="8">
    <location>
        <begin position="498"/>
        <end position="535"/>
    </location>
</feature>
<keyword evidence="4" id="KW-0963">Cytoplasm</keyword>
<evidence type="ECO:0000256" key="6">
    <source>
        <dbReference type="ARBA" id="ARBA00022927"/>
    </source>
</evidence>
<dbReference type="FunFam" id="1.10.220.20:FF:000002">
    <property type="entry name" value="Brefeldin A-inhibited guanine nucleotide-exchange protein 1"/>
    <property type="match status" value="1"/>
</dbReference>
<protein>
    <submittedName>
        <fullName evidence="10">Brefeldin A-inhibited guanine nucleotide-exchange protein 5</fullName>
    </submittedName>
</protein>
<dbReference type="InterPro" id="IPR000904">
    <property type="entry name" value="Sec7_dom"/>
</dbReference>
<evidence type="ECO:0000256" key="3">
    <source>
        <dbReference type="ARBA" id="ARBA00022448"/>
    </source>
</evidence>
<comment type="caution">
    <text evidence="10">The sequence shown here is derived from an EMBL/GenBank/DDBJ whole genome shotgun (WGS) entry which is preliminary data.</text>
</comment>
<dbReference type="Gene3D" id="1.25.10.10">
    <property type="entry name" value="Leucine-rich Repeat Variant"/>
    <property type="match status" value="1"/>
</dbReference>
<feature type="region of interest" description="Disordered" evidence="8">
    <location>
        <begin position="1394"/>
        <end position="1420"/>
    </location>
</feature>
<dbReference type="STRING" id="888268.A0A1E5VPP0"/>
<accession>A0A1E5VPP0</accession>
<feature type="compositionally biased region" description="Acidic residues" evidence="8">
    <location>
        <begin position="1460"/>
        <end position="1473"/>
    </location>
</feature>
<dbReference type="InterPro" id="IPR035999">
    <property type="entry name" value="Sec7_dom_sf"/>
</dbReference>
<keyword evidence="5" id="KW-0344">Guanine-nucleotide releasing factor</keyword>
<keyword evidence="11" id="KW-1185">Reference proteome</keyword>
<reference evidence="10 11" key="1">
    <citation type="submission" date="2016-09" db="EMBL/GenBank/DDBJ databases">
        <title>The draft genome of Dichanthelium oligosanthes: A C3 panicoid grass species.</title>
        <authorList>
            <person name="Studer A.J."/>
            <person name="Schnable J.C."/>
            <person name="Brutnell T.P."/>
        </authorList>
    </citation>
    <scope>NUCLEOTIDE SEQUENCE [LARGE SCALE GENOMIC DNA]</scope>
    <source>
        <strain evidence="11">cv. Kellogg 1175</strain>
        <tissue evidence="10">Leaf</tissue>
    </source>
</reference>
<dbReference type="Pfam" id="PF01369">
    <property type="entry name" value="Sec7"/>
    <property type="match status" value="1"/>
</dbReference>
<keyword evidence="7" id="KW-0472">Membrane</keyword>
<name>A0A1E5VPP0_9POAL</name>
<gene>
    <name evidence="10" type="ORF">BAE44_0011874</name>
</gene>
<dbReference type="OrthoDB" id="430364at2759"/>
<dbReference type="GO" id="GO:0015031">
    <property type="term" value="P:protein transport"/>
    <property type="evidence" value="ECO:0007669"/>
    <property type="project" value="UniProtKB-KW"/>
</dbReference>
<evidence type="ECO:0000313" key="11">
    <source>
        <dbReference type="Proteomes" id="UP000095767"/>
    </source>
</evidence>
<dbReference type="InterPro" id="IPR015403">
    <property type="entry name" value="Mon2/Sec7/BIG1-like_HDS"/>
</dbReference>
<dbReference type="Pfam" id="PF16213">
    <property type="entry name" value="DCB"/>
    <property type="match status" value="1"/>
</dbReference>
<dbReference type="GO" id="GO:0032012">
    <property type="term" value="P:regulation of ARF protein signal transduction"/>
    <property type="evidence" value="ECO:0007669"/>
    <property type="project" value="InterPro"/>
</dbReference>
<dbReference type="Gene3D" id="1.10.1000.11">
    <property type="entry name" value="Arf Nucleotide-binding Site Opener,domain 2"/>
    <property type="match status" value="1"/>
</dbReference>
<evidence type="ECO:0000256" key="7">
    <source>
        <dbReference type="ARBA" id="ARBA00023136"/>
    </source>
</evidence>
<feature type="compositionally biased region" description="Polar residues" evidence="8">
    <location>
        <begin position="1408"/>
        <end position="1420"/>
    </location>
</feature>
<dbReference type="GO" id="GO:0005802">
    <property type="term" value="C:trans-Golgi network"/>
    <property type="evidence" value="ECO:0007669"/>
    <property type="project" value="TreeGrafter"/>
</dbReference>
<dbReference type="GO" id="GO:0016020">
    <property type="term" value="C:membrane"/>
    <property type="evidence" value="ECO:0007669"/>
    <property type="project" value="UniProtKB-SubCell"/>
</dbReference>
<dbReference type="GO" id="GO:0005085">
    <property type="term" value="F:guanyl-nucleotide exchange factor activity"/>
    <property type="evidence" value="ECO:0007669"/>
    <property type="project" value="UniProtKB-KW"/>
</dbReference>
<dbReference type="Gene3D" id="1.10.220.20">
    <property type="match status" value="1"/>
</dbReference>
<dbReference type="InterPro" id="IPR016024">
    <property type="entry name" value="ARM-type_fold"/>
</dbReference>
<dbReference type="FunFam" id="1.10.1000.11:FF:000006">
    <property type="entry name" value="HOPM interactor 7"/>
    <property type="match status" value="1"/>
</dbReference>
<evidence type="ECO:0000256" key="2">
    <source>
        <dbReference type="ARBA" id="ARBA00004514"/>
    </source>
</evidence>
<feature type="region of interest" description="Disordered" evidence="8">
    <location>
        <begin position="201"/>
        <end position="228"/>
    </location>
</feature>
<dbReference type="SMART" id="SM00222">
    <property type="entry name" value="Sec7"/>
    <property type="match status" value="1"/>
</dbReference>
<feature type="region of interest" description="Disordered" evidence="8">
    <location>
        <begin position="1442"/>
        <end position="1476"/>
    </location>
</feature>
<proteinExistence type="predicted"/>
<keyword evidence="3" id="KW-0813">Transport</keyword>
<evidence type="ECO:0000256" key="5">
    <source>
        <dbReference type="ARBA" id="ARBA00022658"/>
    </source>
</evidence>